<sequence length="1884" mass="195979">MVAATLVVGGAVTGVLSLAEPAAAADAVDRVVDPPTWHDFPGSDPTQGYYNISRSPGRIWTDKTVFDTTVEDPGREVPPLEVGTNETAVALSAIGSTRHVSREEPIPIDASLVVDLSGSMRSCIDNPSTNCITNSGAGSRAEALVEATNSALRIILGADPDNRVALTSFGNSTGTLIGLGRPEPIGQDAAGDDIYMRLCNAGGNLYVTFAANGCPASNRTEVVGGTNIERGIYRGMNILATQTGVAGERIPSVLLMSDGEPTYSVAANAQGGTSSPQWWNIPSNGAGRDNVGPGNAGYSGNGFMAALTAQYFKNIVNENYATSADLGTDARVYTVAFGLDSLSAESQALARVTLDPADELGSTTNTYAADFRTWFAQYRAGGGTGTIPCVLVNRTGSTDVCLTNVGHPTSATGGVPAADPTTLAYNDAFYSPVTAEDLEEAFTQIATSITEAPPNFPIDIENNSPATSGYLTMTDELGPFMEVKILDRIAFCSSIRESPTSEPDPNDCDAQTFVATGSTTEGDVTTYTFEGTYEANDVAGPANVGDVIVQVVRNPALAVGDTVIWRVPASLLPLRDTNVVEDADGTPTSVSIIPSHPVHLLFTVGPKDGVTDALGDTASLGASDGAALAQYVAENTDDAGNVRFYTNAFETGTDGITAQTNAQFRPADRNAFYRFAADTTLYTAQSTDAPLSFADFESDPADTTYYYPQVEYSNVDGPAKSTFWVATTKQQLLDSEDEAHQVSGVAGTAFAPAGMFALTERTNNLDEVKCTPAGSAWDTSVPVCNDANPGVDGNYTETADYVRLSPPLAPESQTLQQDLGNNGYVAFATPGTLRIDKTVVADPALEPDQDATFEFTVDLTADGAALEGDFPYTLYQDGVSDPVETGRIASGGTVSLTVDQYVTIGNLPAGATYTVTETPPASGFTQTSPTGPATGTIETAAEATATFENTYTATAVTLATPSATKVLEPWPAGLTFDATLCGSGVPLPEGAGADGCVTVELTAADPTAAFGDIVFESPGQYQYAITETRSTAAGVTSSAAQYQWTVQVSDNGTGELTATVALVRVADDAGVAVSEPVAGGSPATFTNSFSATETSISLPAAKMVRDLSLPGSEAEQMRFPALSHTAEFTALGVTPDDVPVPAPTGCTSPCQVSNTPGSPDLSSPQITFGETDVNHTFYYSVREVADPTRPFVDYDTSAYVYRVSVTAVDTDEGAVVDATLATCETTATALEQSTYGDCDPTTGTYTEGQTADFVNVYEPAAGTTDLTATKSFQGRPWLDGDSFEFQLVPAPGATSDAVAAGTVTLPGGNPWAVTVSDPAQPTATFAGLSFSQQGSYQFLVTETVPADTRGITYDTHTLVYDVSVTNVTVDGELEVQATPRGGQGQQTFTNTYAGAVTVAGVEIDKTLTGRDQRAGEFVFDIVPADQAAADKAGIPLTGAELATQSDARPGETIGQQLLGTVQYTQADLGSTYTYTVTERQGTTTGGVEYDDATWTVTRAAQYDPETAGLYVLTTVTGPDGATQYDSRTSEVPVVSFANAYSAQPTTATVGGSKTITGRGWLEGETFRFQLTPQDDAPAPADDTVTVAGDAAAGQAVPFEFEPITYDTAGEFRYVIAELAPDDGEGLSYDRHPSLATVTVTDDGEGSLVAAVTYDTDEDFVNMYSSQYTAAVELAKTLLGRDLEAGEFTFDVVPQDSGAAAVADLPEEGSSLVNAEGAADGEPSVTDVLPAVFLTQADAGQTYCYAMTERAGSLPDVRYDPTAYDVCLAVADNGRGVITVTTTVTGSDGTEVVTENSSDADPAGPWPLVPFTNIYEEPTPPPGPEPTPPPDAPDVPVPPDDTTPGWHLPSTGAAVLGLLALALLLAMLGALLVRDRRRRDGSAGS</sequence>
<accession>A0ABX5VPH7</accession>
<feature type="signal peptide" evidence="3">
    <location>
        <begin position="1"/>
        <end position="24"/>
    </location>
</feature>
<dbReference type="RefSeq" id="WP_139948417.1">
    <property type="nucleotide sequence ID" value="NZ_CP040899.1"/>
</dbReference>
<keyword evidence="2" id="KW-1133">Transmembrane helix</keyword>
<dbReference type="Gene3D" id="2.60.40.3050">
    <property type="match status" value="6"/>
</dbReference>
<keyword evidence="3" id="KW-0732">Signal</keyword>
<organism evidence="6 7">
    <name type="scientific">Georgenia wutianyii</name>
    <dbReference type="NCBI Taxonomy" id="2585135"/>
    <lineage>
        <taxon>Bacteria</taxon>
        <taxon>Bacillati</taxon>
        <taxon>Actinomycetota</taxon>
        <taxon>Actinomycetes</taxon>
        <taxon>Micrococcales</taxon>
        <taxon>Bogoriellaceae</taxon>
        <taxon>Georgenia</taxon>
    </lineage>
</organism>
<feature type="domain" description="Streptococcal pilin isopeptide linkage" evidence="4">
    <location>
        <begin position="963"/>
        <end position="1089"/>
    </location>
</feature>
<dbReference type="Pfam" id="PF24547">
    <property type="entry name" value="DUF7601"/>
    <property type="match status" value="1"/>
</dbReference>
<keyword evidence="7" id="KW-1185">Reference proteome</keyword>
<feature type="domain" description="Streptococcal pilin isopeptide linkage" evidence="4">
    <location>
        <begin position="1267"/>
        <end position="1393"/>
    </location>
</feature>
<dbReference type="InterPro" id="IPR038174">
    <property type="entry name" value="Strep_pil_link_sf"/>
</dbReference>
<dbReference type="InterPro" id="IPR022464">
    <property type="entry name" value="Strep_pil_isopept_link"/>
</dbReference>
<evidence type="ECO:0000256" key="3">
    <source>
        <dbReference type="SAM" id="SignalP"/>
    </source>
</evidence>
<dbReference type="Gene3D" id="2.60.40.1140">
    <property type="entry name" value="Collagen-binding surface protein Cna, B-type domain"/>
    <property type="match status" value="1"/>
</dbReference>
<name>A0ABX5VPH7_9MICO</name>
<evidence type="ECO:0000259" key="5">
    <source>
        <dbReference type="Pfam" id="PF24547"/>
    </source>
</evidence>
<dbReference type="SUPFAM" id="SSF53300">
    <property type="entry name" value="vWA-like"/>
    <property type="match status" value="1"/>
</dbReference>
<feature type="compositionally biased region" description="Pro residues" evidence="1">
    <location>
        <begin position="1817"/>
        <end position="1840"/>
    </location>
</feature>
<feature type="domain" description="Streptococcal pilin isopeptide linkage" evidence="4">
    <location>
        <begin position="1551"/>
        <end position="1663"/>
    </location>
</feature>
<protein>
    <submittedName>
        <fullName evidence="6">LPXTG cell wall anchor domain-containing protein</fullName>
    </submittedName>
</protein>
<feature type="domain" description="Streptococcal pilin isopeptide linkage" evidence="4">
    <location>
        <begin position="1672"/>
        <end position="1787"/>
    </location>
</feature>
<proteinExistence type="predicted"/>
<dbReference type="EMBL" id="CP040899">
    <property type="protein sequence ID" value="QDB79283.1"/>
    <property type="molecule type" value="Genomic_DNA"/>
</dbReference>
<gene>
    <name evidence="6" type="ORF">FE251_07815</name>
</gene>
<dbReference type="InterPro" id="IPR055382">
    <property type="entry name" value="DUF7601"/>
</dbReference>
<keyword evidence="2" id="KW-0472">Membrane</keyword>
<reference evidence="6 7" key="1">
    <citation type="submission" date="2019-05" db="EMBL/GenBank/DDBJ databases">
        <title>Georgenia *** sp. nov., and Georgenia *** sp. nov., isolated from the intestinal contents of plateau pika (Ochotona curzoniae) in the Qinghai-Tibet plateau of China.</title>
        <authorList>
            <person name="Tian Z."/>
        </authorList>
    </citation>
    <scope>NUCLEOTIDE SEQUENCE [LARGE SCALE GENOMIC DNA]</scope>
    <source>
        <strain evidence="6 7">Z294</strain>
    </source>
</reference>
<feature type="domain" description="Streptococcal pilin isopeptide linkage" evidence="4">
    <location>
        <begin position="1402"/>
        <end position="1501"/>
    </location>
</feature>
<evidence type="ECO:0000313" key="6">
    <source>
        <dbReference type="EMBL" id="QDB79283.1"/>
    </source>
</evidence>
<feature type="domain" description="DUF7601" evidence="5">
    <location>
        <begin position="831"/>
        <end position="951"/>
    </location>
</feature>
<evidence type="ECO:0000259" key="4">
    <source>
        <dbReference type="Pfam" id="PF12892"/>
    </source>
</evidence>
<evidence type="ECO:0000256" key="2">
    <source>
        <dbReference type="SAM" id="Phobius"/>
    </source>
</evidence>
<dbReference type="Proteomes" id="UP000313948">
    <property type="component" value="Chromosome"/>
</dbReference>
<evidence type="ECO:0000313" key="7">
    <source>
        <dbReference type="Proteomes" id="UP000313948"/>
    </source>
</evidence>
<feature type="transmembrane region" description="Helical" evidence="2">
    <location>
        <begin position="1852"/>
        <end position="1872"/>
    </location>
</feature>
<keyword evidence="2" id="KW-0812">Transmembrane</keyword>
<dbReference type="InterPro" id="IPR036465">
    <property type="entry name" value="vWFA_dom_sf"/>
</dbReference>
<feature type="chain" id="PRO_5046483752" evidence="3">
    <location>
        <begin position="25"/>
        <end position="1884"/>
    </location>
</feature>
<dbReference type="Pfam" id="PF12892">
    <property type="entry name" value="FctA"/>
    <property type="match status" value="5"/>
</dbReference>
<dbReference type="CDD" id="cd00198">
    <property type="entry name" value="vWFA"/>
    <property type="match status" value="1"/>
</dbReference>
<feature type="region of interest" description="Disordered" evidence="1">
    <location>
        <begin position="1787"/>
        <end position="1847"/>
    </location>
</feature>
<dbReference type="Gene3D" id="3.40.50.410">
    <property type="entry name" value="von Willebrand factor, type A domain"/>
    <property type="match status" value="1"/>
</dbReference>
<dbReference type="NCBIfam" id="TIGR01167">
    <property type="entry name" value="LPXTG_anchor"/>
    <property type="match status" value="1"/>
</dbReference>
<evidence type="ECO:0000256" key="1">
    <source>
        <dbReference type="SAM" id="MobiDB-lite"/>
    </source>
</evidence>
<dbReference type="NCBIfam" id="TIGR03786">
    <property type="entry name" value="strep_pil_rpt"/>
    <property type="match status" value="3"/>
</dbReference>